<dbReference type="PROSITE" id="PS00130">
    <property type="entry name" value="U_DNA_GLYCOSYLASE"/>
    <property type="match status" value="1"/>
</dbReference>
<proteinExistence type="inferred from homology"/>
<dbReference type="PANTHER" id="PTHR11264:SF0">
    <property type="entry name" value="URACIL-DNA GLYCOSYLASE"/>
    <property type="match status" value="1"/>
</dbReference>
<dbReference type="InterPro" id="IPR002043">
    <property type="entry name" value="UDG_fam1"/>
</dbReference>
<keyword evidence="7" id="KW-0378">Hydrolase</keyword>
<evidence type="ECO:0000313" key="11">
    <source>
        <dbReference type="EMBL" id="SMF01549.1"/>
    </source>
</evidence>
<comment type="catalytic activity">
    <reaction evidence="1">
        <text>Hydrolyzes single-stranded DNA or mismatched double-stranded DNA and polynucleotides, releasing free uracil.</text>
        <dbReference type="EC" id="3.2.2.27"/>
    </reaction>
</comment>
<dbReference type="InterPro" id="IPR018085">
    <property type="entry name" value="Ura-DNA_Glyclase_AS"/>
</dbReference>
<organism evidence="11 12">
    <name type="scientific">Desulfovibrio gilichinskyi</name>
    <dbReference type="NCBI Taxonomy" id="1519643"/>
    <lineage>
        <taxon>Bacteria</taxon>
        <taxon>Pseudomonadati</taxon>
        <taxon>Thermodesulfobacteriota</taxon>
        <taxon>Desulfovibrionia</taxon>
        <taxon>Desulfovibrionales</taxon>
        <taxon>Desulfovibrionaceae</taxon>
        <taxon>Desulfovibrio</taxon>
    </lineage>
</organism>
<dbReference type="Pfam" id="PF03167">
    <property type="entry name" value="UDG"/>
    <property type="match status" value="1"/>
</dbReference>
<dbReference type="EC" id="3.2.2.27" evidence="4"/>
<dbReference type="GO" id="GO:0097510">
    <property type="term" value="P:base-excision repair, AP site formation via deaminated base removal"/>
    <property type="evidence" value="ECO:0007669"/>
    <property type="project" value="TreeGrafter"/>
</dbReference>
<keyword evidence="12" id="KW-1185">Reference proteome</keyword>
<dbReference type="RefSeq" id="WP_170921379.1">
    <property type="nucleotide sequence ID" value="NZ_FWZU01000002.1"/>
</dbReference>
<dbReference type="EMBL" id="FWZU01000002">
    <property type="protein sequence ID" value="SMF01549.1"/>
    <property type="molecule type" value="Genomic_DNA"/>
</dbReference>
<evidence type="ECO:0000256" key="7">
    <source>
        <dbReference type="ARBA" id="ARBA00022801"/>
    </source>
</evidence>
<dbReference type="SUPFAM" id="SSF52141">
    <property type="entry name" value="Uracil-DNA glycosylase-like"/>
    <property type="match status" value="1"/>
</dbReference>
<comment type="similarity">
    <text evidence="3">Belongs to the uracil-DNA glycosylase (UDG) superfamily. UNG family.</text>
</comment>
<dbReference type="GO" id="GO:0004844">
    <property type="term" value="F:uracil DNA N-glycosylase activity"/>
    <property type="evidence" value="ECO:0007669"/>
    <property type="project" value="UniProtKB-EC"/>
</dbReference>
<protein>
    <recommendedName>
        <fullName evidence="5">Uracil-DNA glycosylase</fullName>
        <ecNumber evidence="4">3.2.2.27</ecNumber>
    </recommendedName>
</protein>
<evidence type="ECO:0000256" key="9">
    <source>
        <dbReference type="PROSITE-ProRule" id="PRU10072"/>
    </source>
</evidence>
<evidence type="ECO:0000256" key="2">
    <source>
        <dbReference type="ARBA" id="ARBA00002631"/>
    </source>
</evidence>
<evidence type="ECO:0000256" key="3">
    <source>
        <dbReference type="ARBA" id="ARBA00008184"/>
    </source>
</evidence>
<dbReference type="PANTHER" id="PTHR11264">
    <property type="entry name" value="URACIL-DNA GLYCOSYLASE"/>
    <property type="match status" value="1"/>
</dbReference>
<dbReference type="InterPro" id="IPR036895">
    <property type="entry name" value="Uracil-DNA_glycosylase-like_sf"/>
</dbReference>
<evidence type="ECO:0000313" key="12">
    <source>
        <dbReference type="Proteomes" id="UP000192906"/>
    </source>
</evidence>
<dbReference type="STRING" id="1519643.SAMN06295933_1139"/>
<dbReference type="InterPro" id="IPR005122">
    <property type="entry name" value="Uracil-DNA_glycosylase-like"/>
</dbReference>
<comment type="function">
    <text evidence="2">Excises uracil residues from the DNA which can arise as a result of misincorporation of dUMP residues by DNA polymerase or due to deamination of cytosine.</text>
</comment>
<keyword evidence="6" id="KW-0227">DNA damage</keyword>
<name>A0A1X7CS91_9BACT</name>
<keyword evidence="8" id="KW-0234">DNA repair</keyword>
<evidence type="ECO:0000256" key="8">
    <source>
        <dbReference type="ARBA" id="ARBA00023204"/>
    </source>
</evidence>
<dbReference type="Proteomes" id="UP000192906">
    <property type="component" value="Unassembled WGS sequence"/>
</dbReference>
<evidence type="ECO:0000259" key="10">
    <source>
        <dbReference type="Pfam" id="PF03167"/>
    </source>
</evidence>
<dbReference type="CDD" id="cd10027">
    <property type="entry name" value="UDG-F1-like"/>
    <property type="match status" value="1"/>
</dbReference>
<evidence type="ECO:0000256" key="6">
    <source>
        <dbReference type="ARBA" id="ARBA00022763"/>
    </source>
</evidence>
<evidence type="ECO:0000256" key="1">
    <source>
        <dbReference type="ARBA" id="ARBA00001400"/>
    </source>
</evidence>
<feature type="domain" description="Uracil-DNA glycosylase-like" evidence="10">
    <location>
        <begin position="51"/>
        <end position="228"/>
    </location>
</feature>
<dbReference type="AlphaFoldDB" id="A0A1X7CS91"/>
<reference evidence="12" key="1">
    <citation type="submission" date="2017-04" db="EMBL/GenBank/DDBJ databases">
        <authorList>
            <person name="Varghese N."/>
            <person name="Submissions S."/>
        </authorList>
    </citation>
    <scope>NUCLEOTIDE SEQUENCE [LARGE SCALE GENOMIC DNA]</scope>
    <source>
        <strain evidence="12">K3S</strain>
    </source>
</reference>
<evidence type="ECO:0000256" key="4">
    <source>
        <dbReference type="ARBA" id="ARBA00012030"/>
    </source>
</evidence>
<dbReference type="Gene3D" id="3.40.470.10">
    <property type="entry name" value="Uracil-DNA glycosylase-like domain"/>
    <property type="match status" value="1"/>
</dbReference>
<gene>
    <name evidence="11" type="ORF">SAMN06295933_1139</name>
</gene>
<sequence>MKINFCNTTYIIDSSWDNFFTADRLAQLDKIGAAIGTDFTPPADKVLRFSQVDLARVRVVILGQDPYPQSGVATGRSFEVGNIKRWSDLKRNASLVNMLKLLHKNYIGASDIAAISKVREDIDEGSFPVLPPTELFSHFEKQGVLMLNAAFTCKIDNSGSHTDVWKSFSQDLLRFIAENNPQIKWFLWGKDAQEFCAFISDSKKFKSYHPRLFDQKEGSFLKENHFAKCPEINWVE</sequence>
<accession>A0A1X7CS91</accession>
<evidence type="ECO:0000256" key="5">
    <source>
        <dbReference type="ARBA" id="ARBA00018429"/>
    </source>
</evidence>
<feature type="active site" description="Proton acceptor" evidence="9">
    <location>
        <position position="65"/>
    </location>
</feature>